<organism evidence="1 2">
    <name type="scientific">Araneus ventricosus</name>
    <name type="common">Orbweaver spider</name>
    <name type="synonym">Epeira ventricosa</name>
    <dbReference type="NCBI Taxonomy" id="182803"/>
    <lineage>
        <taxon>Eukaryota</taxon>
        <taxon>Metazoa</taxon>
        <taxon>Ecdysozoa</taxon>
        <taxon>Arthropoda</taxon>
        <taxon>Chelicerata</taxon>
        <taxon>Arachnida</taxon>
        <taxon>Araneae</taxon>
        <taxon>Araneomorphae</taxon>
        <taxon>Entelegynae</taxon>
        <taxon>Araneoidea</taxon>
        <taxon>Araneidae</taxon>
        <taxon>Araneus</taxon>
    </lineage>
</organism>
<gene>
    <name evidence="1" type="ORF">AVEN_114837_1</name>
</gene>
<evidence type="ECO:0000313" key="2">
    <source>
        <dbReference type="Proteomes" id="UP000499080"/>
    </source>
</evidence>
<keyword evidence="2" id="KW-1185">Reference proteome</keyword>
<dbReference type="AlphaFoldDB" id="A0A4Y2WAE4"/>
<protein>
    <submittedName>
        <fullName evidence="1">Uncharacterized protein</fullName>
    </submittedName>
</protein>
<evidence type="ECO:0000313" key="1">
    <source>
        <dbReference type="EMBL" id="GBO34129.1"/>
    </source>
</evidence>
<dbReference type="EMBL" id="BGPR01057926">
    <property type="protein sequence ID" value="GBO34129.1"/>
    <property type="molecule type" value="Genomic_DNA"/>
</dbReference>
<proteinExistence type="predicted"/>
<reference evidence="1 2" key="1">
    <citation type="journal article" date="2019" name="Sci. Rep.">
        <title>Orb-weaving spider Araneus ventricosus genome elucidates the spidroin gene catalogue.</title>
        <authorList>
            <person name="Kono N."/>
            <person name="Nakamura H."/>
            <person name="Ohtoshi R."/>
            <person name="Moran D.A.P."/>
            <person name="Shinohara A."/>
            <person name="Yoshida Y."/>
            <person name="Fujiwara M."/>
            <person name="Mori M."/>
            <person name="Tomita M."/>
            <person name="Arakawa K."/>
        </authorList>
    </citation>
    <scope>NUCLEOTIDE SEQUENCE [LARGE SCALE GENOMIC DNA]</scope>
</reference>
<dbReference type="Proteomes" id="UP000499080">
    <property type="component" value="Unassembled WGS sequence"/>
</dbReference>
<comment type="caution">
    <text evidence="1">The sequence shown here is derived from an EMBL/GenBank/DDBJ whole genome shotgun (WGS) entry which is preliminary data.</text>
</comment>
<accession>A0A4Y2WAE4</accession>
<sequence>MYSLENFKPLGDISVEKITDEKVTPVLEETNCDVACDIKFEKCTNVCMLIKDFVDEKDSILKTYFKKFDECLIELLNHEDLLDRLSKFVEYFKVDL</sequence>
<dbReference type="OrthoDB" id="6738117at2759"/>
<name>A0A4Y2WAE4_ARAVE</name>